<sequence length="61" mass="6697">MSALIAIATSEFSRYVEKLSVRPNPPAPFPTREGGEIKASGLVGERFEERSSRCRKKSVAT</sequence>
<gene>
    <name evidence="2" type="ORF">H6G83_23320</name>
</gene>
<proteinExistence type="predicted"/>
<evidence type="ECO:0000313" key="2">
    <source>
        <dbReference type="EMBL" id="MBD2503500.1"/>
    </source>
</evidence>
<protein>
    <submittedName>
        <fullName evidence="2">Uncharacterized protein</fullName>
    </submittedName>
</protein>
<name>A0ABR8D8H9_9NOST</name>
<accession>A0ABR8D8H9</accession>
<dbReference type="RefSeq" id="WP_190476360.1">
    <property type="nucleotide sequence ID" value="NZ_JACJSG010000036.1"/>
</dbReference>
<dbReference type="Proteomes" id="UP000661112">
    <property type="component" value="Unassembled WGS sequence"/>
</dbReference>
<reference evidence="2 3" key="1">
    <citation type="journal article" date="2020" name="ISME J.">
        <title>Comparative genomics reveals insights into cyanobacterial evolution and habitat adaptation.</title>
        <authorList>
            <person name="Chen M.Y."/>
            <person name="Teng W.K."/>
            <person name="Zhao L."/>
            <person name="Hu C.X."/>
            <person name="Zhou Y.K."/>
            <person name="Han B.P."/>
            <person name="Song L.R."/>
            <person name="Shu W.S."/>
        </authorList>
    </citation>
    <scope>NUCLEOTIDE SEQUENCE [LARGE SCALE GENOMIC DNA]</scope>
    <source>
        <strain evidence="2 3">FACHB-119</strain>
    </source>
</reference>
<keyword evidence="3" id="KW-1185">Reference proteome</keyword>
<organism evidence="2 3">
    <name type="scientific">Anabaena azotica FACHB-119</name>
    <dbReference type="NCBI Taxonomy" id="947527"/>
    <lineage>
        <taxon>Bacteria</taxon>
        <taxon>Bacillati</taxon>
        <taxon>Cyanobacteriota</taxon>
        <taxon>Cyanophyceae</taxon>
        <taxon>Nostocales</taxon>
        <taxon>Nostocaceae</taxon>
        <taxon>Anabaena</taxon>
        <taxon>Anabaena azotica</taxon>
    </lineage>
</organism>
<dbReference type="EMBL" id="JACJSG010000036">
    <property type="protein sequence ID" value="MBD2503500.1"/>
    <property type="molecule type" value="Genomic_DNA"/>
</dbReference>
<evidence type="ECO:0000313" key="3">
    <source>
        <dbReference type="Proteomes" id="UP000661112"/>
    </source>
</evidence>
<evidence type="ECO:0000256" key="1">
    <source>
        <dbReference type="SAM" id="MobiDB-lite"/>
    </source>
</evidence>
<comment type="caution">
    <text evidence="2">The sequence shown here is derived from an EMBL/GenBank/DDBJ whole genome shotgun (WGS) entry which is preliminary data.</text>
</comment>
<feature type="region of interest" description="Disordered" evidence="1">
    <location>
        <begin position="23"/>
        <end position="42"/>
    </location>
</feature>